<evidence type="ECO:0000313" key="8">
    <source>
        <dbReference type="Proteomes" id="UP000001940"/>
    </source>
</evidence>
<feature type="transmembrane region" description="Helical" evidence="5">
    <location>
        <begin position="317"/>
        <end position="337"/>
    </location>
</feature>
<dbReference type="GO" id="GO:0015749">
    <property type="term" value="P:monosaccharide transmembrane transport"/>
    <property type="evidence" value="ECO:0000318"/>
    <property type="project" value="GO_Central"/>
</dbReference>
<comment type="subcellular location">
    <subcellularLocation>
        <location evidence="1">Membrane</location>
        <topology evidence="1">Multi-pass membrane protein</topology>
    </subcellularLocation>
</comment>
<dbReference type="SUPFAM" id="SSF103473">
    <property type="entry name" value="MFS general substrate transporter"/>
    <property type="match status" value="1"/>
</dbReference>
<dbReference type="CTD" id="187181"/>
<dbReference type="Reactome" id="R-CEL-5653890">
    <property type="pathway name" value="Lactose synthesis"/>
</dbReference>
<dbReference type="Bgee" id="WBGene00010698">
    <property type="expression patterns" value="Expressed in larva and 1 other cell type or tissue"/>
</dbReference>
<dbReference type="Gene3D" id="1.20.1250.20">
    <property type="entry name" value="MFS general substrate transporter like domains"/>
    <property type="match status" value="1"/>
</dbReference>
<dbReference type="AlphaFoldDB" id="Q9XU83"/>
<accession>Q9XU83</accession>
<evidence type="ECO:0000313" key="7">
    <source>
        <dbReference type="EMBL" id="CAB05545.1"/>
    </source>
</evidence>
<dbReference type="WormBase" id="K08H10.6">
    <property type="protein sequence ID" value="CE18878"/>
    <property type="gene ID" value="WBGene00010698"/>
</dbReference>
<proteinExistence type="predicted"/>
<keyword evidence="2 5" id="KW-0812">Transmembrane</keyword>
<protein>
    <submittedName>
        <fullName evidence="7">Major facilitator superfamily (MFS) profile domain-containing protein</fullName>
    </submittedName>
</protein>
<dbReference type="FunCoup" id="Q9XU83">
    <property type="interactions" value="9"/>
</dbReference>
<dbReference type="Proteomes" id="UP000001940">
    <property type="component" value="Chromosome V"/>
</dbReference>
<dbReference type="OMA" id="PVNDWFG"/>
<dbReference type="EMBL" id="BX284605">
    <property type="protein sequence ID" value="CAB05545.1"/>
    <property type="molecule type" value="Genomic_DNA"/>
</dbReference>
<dbReference type="Reactome" id="R-CEL-196836">
    <property type="pathway name" value="Vitamin C (ascorbate) metabolism"/>
</dbReference>
<evidence type="ECO:0000256" key="4">
    <source>
        <dbReference type="ARBA" id="ARBA00023136"/>
    </source>
</evidence>
<dbReference type="InterPro" id="IPR005828">
    <property type="entry name" value="MFS_sugar_transport-like"/>
</dbReference>
<feature type="transmembrane region" description="Helical" evidence="5">
    <location>
        <begin position="72"/>
        <end position="93"/>
    </location>
</feature>
<feature type="transmembrane region" description="Helical" evidence="5">
    <location>
        <begin position="136"/>
        <end position="156"/>
    </location>
</feature>
<keyword evidence="3 5" id="KW-1133">Transmembrane helix</keyword>
<dbReference type="GO" id="GO:0015149">
    <property type="term" value="F:hexose transmembrane transporter activity"/>
    <property type="evidence" value="ECO:0000318"/>
    <property type="project" value="GO_Central"/>
</dbReference>
<sequence>MKVLPLERNLETPPHLTTRLLATSVVATFAGGFHFGYLISAVNPLSEILQQFIVDNLQNRYSYELSSSQLSLIWSSLAGCLFIGAMIGAYISIFLLQSIGPRNSLLLAAILQLFSAPVFGLAYSLRLCELLPISRILSGIAFAIGISAQGVFLTEISPAKFRGLTNSLSGLIGNCAFLLAATLGTPYVLGTVTQWKYIFFIETIPCVLHILVNITTFHDSPTYLLSIGKISEGESAIKVYYGETCHIKKIMEDLRIIDNGVKEKSLRQILKDKGCAQALSLAVAINFSVAFSGIVAISFFGTFLLQTIGFSPEGSAVANSLCSFASIVSALLAAIAMDKIGRRPLLITSLLVLALINIFMMSLVFLYDSTKDSFLAWPFLALFVLFTFVFSIGIGPAAVFIGAELAPPGTISKMQSYSTSVQFAGSFICPIIYLQLVESIGGFAFMLFIVPLTITAAYFYMYLPETKGKSPVEIYGLLQ</sequence>
<dbReference type="SMR" id="Q9XU83"/>
<dbReference type="Reactome" id="R-CEL-189200">
    <property type="pathway name" value="Cellular hexose transport"/>
</dbReference>
<dbReference type="CDD" id="cd17357">
    <property type="entry name" value="MFS_GLUT_Class1_2_like"/>
    <property type="match status" value="1"/>
</dbReference>
<feature type="transmembrane region" description="Helical" evidence="5">
    <location>
        <begin position="168"/>
        <end position="189"/>
    </location>
</feature>
<dbReference type="PaxDb" id="6239-K08H10.6"/>
<dbReference type="InterPro" id="IPR036259">
    <property type="entry name" value="MFS_trans_sf"/>
</dbReference>
<evidence type="ECO:0000256" key="1">
    <source>
        <dbReference type="ARBA" id="ARBA00004141"/>
    </source>
</evidence>
<dbReference type="Reactome" id="R-CEL-422356">
    <property type="pathway name" value="Regulation of insulin secretion"/>
</dbReference>
<dbReference type="KEGG" id="cel:CELE_K08H10.6"/>
<dbReference type="InterPro" id="IPR045263">
    <property type="entry name" value="GLUT"/>
</dbReference>
<feature type="domain" description="Major facilitator superfamily (MFS) profile" evidence="6">
    <location>
        <begin position="24"/>
        <end position="467"/>
    </location>
</feature>
<name>Q9XU83_CAEEL</name>
<dbReference type="InterPro" id="IPR020846">
    <property type="entry name" value="MFS_dom"/>
</dbReference>
<dbReference type="PANTHER" id="PTHR23503">
    <property type="entry name" value="SOLUTE CARRIER FAMILY 2"/>
    <property type="match status" value="1"/>
</dbReference>
<keyword evidence="8" id="KW-1185">Reference proteome</keyword>
<dbReference type="HOGENOM" id="CLU_001265_30_11_1"/>
<dbReference type="UCSC" id="K08H10.6">
    <property type="organism name" value="c. elegans"/>
</dbReference>
<dbReference type="InterPro" id="IPR005829">
    <property type="entry name" value="Sugar_transporter_CS"/>
</dbReference>
<evidence type="ECO:0000259" key="6">
    <source>
        <dbReference type="PROSITE" id="PS50850"/>
    </source>
</evidence>
<keyword evidence="4 5" id="KW-0472">Membrane</keyword>
<dbReference type="GO" id="GO:0016020">
    <property type="term" value="C:membrane"/>
    <property type="evidence" value="ECO:0000318"/>
    <property type="project" value="GO_Central"/>
</dbReference>
<dbReference type="Reactome" id="R-CEL-8981373">
    <property type="pathway name" value="Intestinal hexose absorption"/>
</dbReference>
<dbReference type="PROSITE" id="PS50850">
    <property type="entry name" value="MFS"/>
    <property type="match status" value="1"/>
</dbReference>
<dbReference type="PROSITE" id="PS00216">
    <property type="entry name" value="SUGAR_TRANSPORT_1"/>
    <property type="match status" value="1"/>
</dbReference>
<dbReference type="Pfam" id="PF00083">
    <property type="entry name" value="Sugar_tr"/>
    <property type="match status" value="1"/>
</dbReference>
<dbReference type="RefSeq" id="NP_505572.1">
    <property type="nucleotide sequence ID" value="NM_073171.1"/>
</dbReference>
<feature type="transmembrane region" description="Helical" evidence="5">
    <location>
        <begin position="278"/>
        <end position="305"/>
    </location>
</feature>
<dbReference type="PIR" id="T23509">
    <property type="entry name" value="T23509"/>
</dbReference>
<dbReference type="OrthoDB" id="4540492at2759"/>
<dbReference type="eggNOG" id="KOG0569">
    <property type="taxonomic scope" value="Eukaryota"/>
</dbReference>
<dbReference type="AGR" id="WB:WBGene00010698"/>
<evidence type="ECO:0000256" key="2">
    <source>
        <dbReference type="ARBA" id="ARBA00022692"/>
    </source>
</evidence>
<reference evidence="7 8" key="1">
    <citation type="journal article" date="1998" name="Science">
        <title>Genome sequence of the nematode C. elegans: a platform for investigating biology.</title>
        <authorList>
            <consortium name="The C. elegans sequencing consortium"/>
            <person name="Sulson J.E."/>
            <person name="Waterston R."/>
        </authorList>
    </citation>
    <scope>NUCLEOTIDE SEQUENCE [LARGE SCALE GENOMIC DNA]</scope>
    <source>
        <strain evidence="7 8">Bristol N2</strain>
    </source>
</reference>
<dbReference type="GeneID" id="187181"/>
<evidence type="ECO:0000256" key="5">
    <source>
        <dbReference type="SAM" id="Phobius"/>
    </source>
</evidence>
<dbReference type="PhylomeDB" id="Q9XU83"/>
<gene>
    <name evidence="7" type="ORF">CELE_K08H10.6</name>
    <name evidence="7 9" type="ORF">K08H10.6</name>
</gene>
<feature type="transmembrane region" description="Helical" evidence="5">
    <location>
        <begin position="379"/>
        <end position="405"/>
    </location>
</feature>
<dbReference type="Reactome" id="R-CEL-6798695">
    <property type="pathway name" value="Neutrophil degranulation"/>
</dbReference>
<feature type="transmembrane region" description="Helical" evidence="5">
    <location>
        <begin position="105"/>
        <end position="124"/>
    </location>
</feature>
<feature type="transmembrane region" description="Helical" evidence="5">
    <location>
        <begin position="442"/>
        <end position="463"/>
    </location>
</feature>
<dbReference type="PANTHER" id="PTHR23503:SF106">
    <property type="entry name" value="MAJOR FACILITATOR SUPERFAMILY (MFS) PROFILE DOMAIN-CONTAINING PROTEIN"/>
    <property type="match status" value="1"/>
</dbReference>
<feature type="transmembrane region" description="Helical" evidence="5">
    <location>
        <begin position="20"/>
        <end position="39"/>
    </location>
</feature>
<evidence type="ECO:0000313" key="9">
    <source>
        <dbReference type="WormBase" id="K08H10.6"/>
    </source>
</evidence>
<dbReference type="InParanoid" id="Q9XU83"/>
<feature type="transmembrane region" description="Helical" evidence="5">
    <location>
        <begin position="344"/>
        <end position="367"/>
    </location>
</feature>
<feature type="transmembrane region" description="Helical" evidence="5">
    <location>
        <begin position="417"/>
        <end position="436"/>
    </location>
</feature>
<organism evidence="7 8">
    <name type="scientific">Caenorhabditis elegans</name>
    <dbReference type="NCBI Taxonomy" id="6239"/>
    <lineage>
        <taxon>Eukaryota</taxon>
        <taxon>Metazoa</taxon>
        <taxon>Ecdysozoa</taxon>
        <taxon>Nematoda</taxon>
        <taxon>Chromadorea</taxon>
        <taxon>Rhabditida</taxon>
        <taxon>Rhabditina</taxon>
        <taxon>Rhabditomorpha</taxon>
        <taxon>Rhabditoidea</taxon>
        <taxon>Rhabditidae</taxon>
        <taxon>Peloderinae</taxon>
        <taxon>Caenorhabditis</taxon>
    </lineage>
</organism>
<evidence type="ECO:0000256" key="3">
    <source>
        <dbReference type="ARBA" id="ARBA00022989"/>
    </source>
</evidence>
<dbReference type="STRING" id="6239.K08H10.6.1"/>